<dbReference type="FunFam" id="1.10.3470.10:FF:000001">
    <property type="entry name" value="Vitamin B12 ABC transporter permease BtuC"/>
    <property type="match status" value="1"/>
</dbReference>
<comment type="subcellular location">
    <subcellularLocation>
        <location evidence="1">Cell membrane</location>
        <topology evidence="1">Multi-pass membrane protein</topology>
    </subcellularLocation>
</comment>
<keyword evidence="6 8" id="KW-1133">Transmembrane helix</keyword>
<reference evidence="10 12" key="2">
    <citation type="submission" date="2019-03" db="EMBL/GenBank/DDBJ databases">
        <title>Genomic Encyclopedia of Type Strains, Phase IV (KMG-IV): sequencing the most valuable type-strain genomes for metagenomic binning, comparative biology and taxonomic classification.</title>
        <authorList>
            <person name="Goeker M."/>
        </authorList>
    </citation>
    <scope>NUCLEOTIDE SEQUENCE [LARGE SCALE GENOMIC DNA]</scope>
    <source>
        <strain evidence="10 12">DSM 101483</strain>
    </source>
</reference>
<feature type="transmembrane region" description="Helical" evidence="8">
    <location>
        <begin position="245"/>
        <end position="276"/>
    </location>
</feature>
<protein>
    <submittedName>
        <fullName evidence="9">Iron ABC transporter permease</fullName>
    </submittedName>
    <submittedName>
        <fullName evidence="10">Iron complex transport system permease protein</fullName>
    </submittedName>
</protein>
<dbReference type="InterPro" id="IPR037294">
    <property type="entry name" value="ABC_BtuC-like"/>
</dbReference>
<evidence type="ECO:0000256" key="1">
    <source>
        <dbReference type="ARBA" id="ARBA00004651"/>
    </source>
</evidence>
<keyword evidence="5 8" id="KW-0812">Transmembrane</keyword>
<organism evidence="10 12">
    <name type="scientific">Pseudodesulfovibrio indicus</name>
    <dbReference type="NCBI Taxonomy" id="1716143"/>
    <lineage>
        <taxon>Bacteria</taxon>
        <taxon>Pseudomonadati</taxon>
        <taxon>Thermodesulfobacteriota</taxon>
        <taxon>Desulfovibrionia</taxon>
        <taxon>Desulfovibrionales</taxon>
        <taxon>Desulfovibrionaceae</taxon>
    </lineage>
</organism>
<evidence type="ECO:0000313" key="12">
    <source>
        <dbReference type="Proteomes" id="UP000295506"/>
    </source>
</evidence>
<dbReference type="Gene3D" id="1.10.3470.10">
    <property type="entry name" value="ABC transporter involved in vitamin B12 uptake, BtuC"/>
    <property type="match status" value="1"/>
</dbReference>
<evidence type="ECO:0000313" key="11">
    <source>
        <dbReference type="Proteomes" id="UP000055611"/>
    </source>
</evidence>
<dbReference type="PANTHER" id="PTHR30472">
    <property type="entry name" value="FERRIC ENTEROBACTIN TRANSPORT SYSTEM PERMEASE PROTEIN"/>
    <property type="match status" value="1"/>
</dbReference>
<dbReference type="EMBL" id="SOBK01000002">
    <property type="protein sequence ID" value="TDT90582.1"/>
    <property type="molecule type" value="Genomic_DNA"/>
</dbReference>
<feature type="transmembrane region" description="Helical" evidence="8">
    <location>
        <begin position="103"/>
        <end position="123"/>
    </location>
</feature>
<dbReference type="PANTHER" id="PTHR30472:SF25">
    <property type="entry name" value="ABC TRANSPORTER PERMEASE PROTEIN MJ0876-RELATED"/>
    <property type="match status" value="1"/>
</dbReference>
<dbReference type="InterPro" id="IPR000522">
    <property type="entry name" value="ABC_transptr_permease_BtuC"/>
</dbReference>
<dbReference type="KEGG" id="dej:AWY79_14900"/>
<feature type="transmembrane region" description="Helical" evidence="8">
    <location>
        <begin position="161"/>
        <end position="183"/>
    </location>
</feature>
<evidence type="ECO:0000256" key="5">
    <source>
        <dbReference type="ARBA" id="ARBA00022692"/>
    </source>
</evidence>
<evidence type="ECO:0000256" key="2">
    <source>
        <dbReference type="ARBA" id="ARBA00007935"/>
    </source>
</evidence>
<comment type="similarity">
    <text evidence="2">Belongs to the binding-protein-dependent transport system permease family. FecCD subfamily.</text>
</comment>
<dbReference type="Proteomes" id="UP000055611">
    <property type="component" value="Chromosome"/>
</dbReference>
<dbReference type="SUPFAM" id="SSF81345">
    <property type="entry name" value="ABC transporter involved in vitamin B12 uptake, BtuC"/>
    <property type="match status" value="1"/>
</dbReference>
<dbReference type="OrthoDB" id="9782305at2"/>
<gene>
    <name evidence="9" type="ORF">AWY79_14900</name>
    <name evidence="10" type="ORF">EDC59_10212</name>
</gene>
<dbReference type="RefSeq" id="WP_066805661.1">
    <property type="nucleotide sequence ID" value="NZ_CP014206.1"/>
</dbReference>
<accession>A0A126QQX1</accession>
<evidence type="ECO:0000313" key="9">
    <source>
        <dbReference type="EMBL" id="AMK12302.1"/>
    </source>
</evidence>
<dbReference type="CDD" id="cd06550">
    <property type="entry name" value="TM_ABC_iron-siderophores_like"/>
    <property type="match status" value="1"/>
</dbReference>
<keyword evidence="11" id="KW-1185">Reference proteome</keyword>
<feature type="transmembrane region" description="Helical" evidence="8">
    <location>
        <begin position="129"/>
        <end position="149"/>
    </location>
</feature>
<reference evidence="9 11" key="1">
    <citation type="journal article" date="2016" name="Front. Microbiol.">
        <title>Genome Sequence of the Piezophilic, Mesophilic Sulfate-Reducing Bacterium Desulfovibrio indicus J2T.</title>
        <authorList>
            <person name="Cao J."/>
            <person name="Maignien L."/>
            <person name="Shao Z."/>
            <person name="Alain K."/>
            <person name="Jebbar M."/>
        </authorList>
    </citation>
    <scope>NUCLEOTIDE SEQUENCE [LARGE SCALE GENOMIC DNA]</scope>
    <source>
        <strain evidence="9 11">J2</strain>
    </source>
</reference>
<feature type="transmembrane region" description="Helical" evidence="8">
    <location>
        <begin position="203"/>
        <end position="224"/>
    </location>
</feature>
<evidence type="ECO:0000256" key="4">
    <source>
        <dbReference type="ARBA" id="ARBA00022475"/>
    </source>
</evidence>
<dbReference type="GO" id="GO:0022857">
    <property type="term" value="F:transmembrane transporter activity"/>
    <property type="evidence" value="ECO:0007669"/>
    <property type="project" value="InterPro"/>
</dbReference>
<feature type="transmembrane region" description="Helical" evidence="8">
    <location>
        <begin position="74"/>
        <end position="96"/>
    </location>
</feature>
<evidence type="ECO:0000313" key="10">
    <source>
        <dbReference type="EMBL" id="TDT90582.1"/>
    </source>
</evidence>
<dbReference type="GO" id="GO:0005886">
    <property type="term" value="C:plasma membrane"/>
    <property type="evidence" value="ECO:0007669"/>
    <property type="project" value="UniProtKB-SubCell"/>
</dbReference>
<keyword evidence="4" id="KW-1003">Cell membrane</keyword>
<dbReference type="GO" id="GO:0033214">
    <property type="term" value="P:siderophore-iron import into cell"/>
    <property type="evidence" value="ECO:0007669"/>
    <property type="project" value="TreeGrafter"/>
</dbReference>
<evidence type="ECO:0000256" key="3">
    <source>
        <dbReference type="ARBA" id="ARBA00022448"/>
    </source>
</evidence>
<dbReference type="Pfam" id="PF01032">
    <property type="entry name" value="FecCD"/>
    <property type="match status" value="1"/>
</dbReference>
<keyword evidence="7 8" id="KW-0472">Membrane</keyword>
<evidence type="ECO:0000256" key="8">
    <source>
        <dbReference type="SAM" id="Phobius"/>
    </source>
</evidence>
<name>A0A126QQX1_9BACT</name>
<dbReference type="EMBL" id="CP014206">
    <property type="protein sequence ID" value="AMK12302.1"/>
    <property type="molecule type" value="Genomic_DNA"/>
</dbReference>
<evidence type="ECO:0000256" key="6">
    <source>
        <dbReference type="ARBA" id="ARBA00022989"/>
    </source>
</evidence>
<feature type="transmembrane region" description="Helical" evidence="8">
    <location>
        <begin position="318"/>
        <end position="337"/>
    </location>
</feature>
<evidence type="ECO:0000256" key="7">
    <source>
        <dbReference type="ARBA" id="ARBA00023136"/>
    </source>
</evidence>
<feature type="transmembrane region" description="Helical" evidence="8">
    <location>
        <begin position="16"/>
        <end position="38"/>
    </location>
</feature>
<keyword evidence="3" id="KW-0813">Transport</keyword>
<proteinExistence type="inferred from homology"/>
<dbReference type="Proteomes" id="UP000295506">
    <property type="component" value="Unassembled WGS sequence"/>
</dbReference>
<sequence length="345" mass="35006">MKDAAPRTPARKGLTILLLAATLAGLAVIACGMGFIAISPSEVVSALLDGARGAAQSIDPLKADVLLDIRLPRILTSLSVGFGLAMAGAVFQGLLLNPLADPFTLGVSSGAAFGAALALLLGVSLFGPATLLVLAFAGAGATLLAVLALAGRDTDFSPGSLILAGVIVSAILSAGISFIKYLADERVSVIVFWLMGSFVGRTWSDAALTGPAALFGLLVCLFLARDLNVMSLGARPARSLGVDTGTVRVILLVTASLVSAVCVAVSGVIGFVGLIVPHLMRYLVGPDNRWLLPASGLGGAILLLLADTGSRALLPHEVPIGVLTALIGGPVFCWIFARSRGGHRG</sequence>
<dbReference type="PROSITE" id="PS51257">
    <property type="entry name" value="PROKAR_LIPOPROTEIN"/>
    <property type="match status" value="1"/>
</dbReference>
<dbReference type="AlphaFoldDB" id="A0A126QQX1"/>